<dbReference type="Gene3D" id="3.90.180.10">
    <property type="entry name" value="Medium-chain alcohol dehydrogenases, catalytic domain"/>
    <property type="match status" value="1"/>
</dbReference>
<dbReference type="Gene3D" id="3.40.50.720">
    <property type="entry name" value="NAD(P)-binding Rossmann-like Domain"/>
    <property type="match status" value="1"/>
</dbReference>
<dbReference type="InterPro" id="IPR011032">
    <property type="entry name" value="GroES-like_sf"/>
</dbReference>
<dbReference type="CDD" id="cd08267">
    <property type="entry name" value="MDR1"/>
    <property type="match status" value="1"/>
</dbReference>
<organism evidence="2 3">
    <name type="scientific">Hebeloma cylindrosporum</name>
    <dbReference type="NCBI Taxonomy" id="76867"/>
    <lineage>
        <taxon>Eukaryota</taxon>
        <taxon>Fungi</taxon>
        <taxon>Dikarya</taxon>
        <taxon>Basidiomycota</taxon>
        <taxon>Agaricomycotina</taxon>
        <taxon>Agaricomycetes</taxon>
        <taxon>Agaricomycetidae</taxon>
        <taxon>Agaricales</taxon>
        <taxon>Agaricineae</taxon>
        <taxon>Hymenogastraceae</taxon>
        <taxon>Hebeloma</taxon>
    </lineage>
</organism>
<accession>A0A0C2YI69</accession>
<dbReference type="SUPFAM" id="SSF51735">
    <property type="entry name" value="NAD(P)-binding Rossmann-fold domains"/>
    <property type="match status" value="1"/>
</dbReference>
<proteinExistence type="predicted"/>
<sequence length="352" mass="38690">MPETPDIQRAWTIVRRGRPAYALKLKTDWPVPKKLEKGEVLVRIQAGALNPVGWKIMRTMPNLFANRPHVAEHDFSGVIVDANGTSYSNGDNVFGWIPTDLQQKTRQGVLAEYARVPAEFVALRPDNVTPVQAAGITLTAMTSYQALHKIAKLEADQTIFVNGGSTAAGAFAIQLAKAVGAKVVATASARNEEFVRKQGADEFIDYTKQPLVKYLSENPPATKYHVIYDAVGLIDPSLFTHSAKYLAPNGIFISTGPLPKNFGPSELWKVLRTVGAIVIPSWLGNVNRRYRMVLVKHDEEDLKAIQKLLADGSLKPIVDSTFAFEDVIKAYDRILTTRATGKVVVKVDPTVD</sequence>
<dbReference type="InterPro" id="IPR020843">
    <property type="entry name" value="ER"/>
</dbReference>
<dbReference type="STRING" id="686832.A0A0C2YI69"/>
<name>A0A0C2YI69_HEBCY</name>
<dbReference type="SUPFAM" id="SSF50129">
    <property type="entry name" value="GroES-like"/>
    <property type="match status" value="1"/>
</dbReference>
<evidence type="ECO:0000313" key="2">
    <source>
        <dbReference type="EMBL" id="KIM49468.1"/>
    </source>
</evidence>
<feature type="domain" description="Enoyl reductase (ER)" evidence="1">
    <location>
        <begin position="18"/>
        <end position="345"/>
    </location>
</feature>
<evidence type="ECO:0000313" key="3">
    <source>
        <dbReference type="Proteomes" id="UP000053424"/>
    </source>
</evidence>
<reference evidence="2 3" key="1">
    <citation type="submission" date="2014-04" db="EMBL/GenBank/DDBJ databases">
        <authorList>
            <consortium name="DOE Joint Genome Institute"/>
            <person name="Kuo A."/>
            <person name="Gay G."/>
            <person name="Dore J."/>
            <person name="Kohler A."/>
            <person name="Nagy L.G."/>
            <person name="Floudas D."/>
            <person name="Copeland A."/>
            <person name="Barry K.W."/>
            <person name="Cichocki N."/>
            <person name="Veneault-Fourrey C."/>
            <person name="LaButti K."/>
            <person name="Lindquist E.A."/>
            <person name="Lipzen A."/>
            <person name="Lundell T."/>
            <person name="Morin E."/>
            <person name="Murat C."/>
            <person name="Sun H."/>
            <person name="Tunlid A."/>
            <person name="Henrissat B."/>
            <person name="Grigoriev I.V."/>
            <person name="Hibbett D.S."/>
            <person name="Martin F."/>
            <person name="Nordberg H.P."/>
            <person name="Cantor M.N."/>
            <person name="Hua S.X."/>
        </authorList>
    </citation>
    <scope>NUCLEOTIDE SEQUENCE [LARGE SCALE GENOMIC DNA]</scope>
    <source>
        <strain evidence="3">h7</strain>
    </source>
</reference>
<dbReference type="PANTHER" id="PTHR11695:SF294">
    <property type="entry name" value="RETICULON-4-INTERACTING PROTEIN 1, MITOCHONDRIAL"/>
    <property type="match status" value="1"/>
</dbReference>
<evidence type="ECO:0000259" key="1">
    <source>
        <dbReference type="SMART" id="SM00829"/>
    </source>
</evidence>
<dbReference type="InterPro" id="IPR036291">
    <property type="entry name" value="NAD(P)-bd_dom_sf"/>
</dbReference>
<keyword evidence="3" id="KW-1185">Reference proteome</keyword>
<dbReference type="EMBL" id="KN831768">
    <property type="protein sequence ID" value="KIM49468.1"/>
    <property type="molecule type" value="Genomic_DNA"/>
</dbReference>
<reference evidence="3" key="2">
    <citation type="submission" date="2015-01" db="EMBL/GenBank/DDBJ databases">
        <title>Evolutionary Origins and Diversification of the Mycorrhizal Mutualists.</title>
        <authorList>
            <consortium name="DOE Joint Genome Institute"/>
            <consortium name="Mycorrhizal Genomics Consortium"/>
            <person name="Kohler A."/>
            <person name="Kuo A."/>
            <person name="Nagy L.G."/>
            <person name="Floudas D."/>
            <person name="Copeland A."/>
            <person name="Barry K.W."/>
            <person name="Cichocki N."/>
            <person name="Veneault-Fourrey C."/>
            <person name="LaButti K."/>
            <person name="Lindquist E.A."/>
            <person name="Lipzen A."/>
            <person name="Lundell T."/>
            <person name="Morin E."/>
            <person name="Murat C."/>
            <person name="Riley R."/>
            <person name="Ohm R."/>
            <person name="Sun H."/>
            <person name="Tunlid A."/>
            <person name="Henrissat B."/>
            <person name="Grigoriev I.V."/>
            <person name="Hibbett D.S."/>
            <person name="Martin F."/>
        </authorList>
    </citation>
    <scope>NUCLEOTIDE SEQUENCE [LARGE SCALE GENOMIC DNA]</scope>
    <source>
        <strain evidence="3">h7</strain>
    </source>
</reference>
<dbReference type="PANTHER" id="PTHR11695">
    <property type="entry name" value="ALCOHOL DEHYDROGENASE RELATED"/>
    <property type="match status" value="1"/>
</dbReference>
<dbReference type="HOGENOM" id="CLU_026673_3_3_1"/>
<dbReference type="InterPro" id="IPR050700">
    <property type="entry name" value="YIM1/Zinc_Alcohol_DH_Fams"/>
</dbReference>
<dbReference type="OrthoDB" id="3509362at2759"/>
<dbReference type="Pfam" id="PF13602">
    <property type="entry name" value="ADH_zinc_N_2"/>
    <property type="match status" value="1"/>
</dbReference>
<dbReference type="GO" id="GO:0016491">
    <property type="term" value="F:oxidoreductase activity"/>
    <property type="evidence" value="ECO:0007669"/>
    <property type="project" value="InterPro"/>
</dbReference>
<dbReference type="Proteomes" id="UP000053424">
    <property type="component" value="Unassembled WGS sequence"/>
</dbReference>
<dbReference type="AlphaFoldDB" id="A0A0C2YI69"/>
<dbReference type="SMART" id="SM00829">
    <property type="entry name" value="PKS_ER"/>
    <property type="match status" value="1"/>
</dbReference>
<protein>
    <recommendedName>
        <fullName evidence="1">Enoyl reductase (ER) domain-containing protein</fullName>
    </recommendedName>
</protein>
<gene>
    <name evidence="2" type="ORF">M413DRAFT_438655</name>
</gene>
<dbReference type="Pfam" id="PF08240">
    <property type="entry name" value="ADH_N"/>
    <property type="match status" value="1"/>
</dbReference>
<dbReference type="InterPro" id="IPR013154">
    <property type="entry name" value="ADH-like_N"/>
</dbReference>